<dbReference type="PANTHER" id="PTHR31961">
    <property type="entry name" value="SENSITIVE TO HIGH EXPRESSION PROTEIN 9, MITOCHONDRIAL"/>
    <property type="match status" value="1"/>
</dbReference>
<comment type="function">
    <text evidence="9">Required for the maintenance of the structure of the mitochondrial inner membrane. Involved in mitochondrial morphology. Causes growth arrest when highly overexpressed.</text>
</comment>
<evidence type="ECO:0000256" key="3">
    <source>
        <dbReference type="ARBA" id="ARBA00022792"/>
    </source>
</evidence>
<evidence type="ECO:0000256" key="6">
    <source>
        <dbReference type="ARBA" id="ARBA00023054"/>
    </source>
</evidence>
<feature type="region of interest" description="Disordered" evidence="11">
    <location>
        <begin position="80"/>
        <end position="127"/>
    </location>
</feature>
<proteinExistence type="inferred from homology"/>
<comment type="subunit">
    <text evidence="10">Homooligomer.</text>
</comment>
<dbReference type="GO" id="GO:0007007">
    <property type="term" value="P:inner mitochondrial membrane organization"/>
    <property type="evidence" value="ECO:0007669"/>
    <property type="project" value="TreeGrafter"/>
</dbReference>
<keyword evidence="5 10" id="KW-1133">Transmembrane helix</keyword>
<evidence type="ECO:0000256" key="9">
    <source>
        <dbReference type="ARBA" id="ARBA00024807"/>
    </source>
</evidence>
<evidence type="ECO:0000256" key="10">
    <source>
        <dbReference type="RuleBase" id="RU364128"/>
    </source>
</evidence>
<dbReference type="Pfam" id="PF05546">
    <property type="entry name" value="She9_MDM33"/>
    <property type="match status" value="1"/>
</dbReference>
<evidence type="ECO:0000313" key="13">
    <source>
        <dbReference type="Proteomes" id="UP000698800"/>
    </source>
</evidence>
<dbReference type="EMBL" id="JAGHQL010000082">
    <property type="protein sequence ID" value="KAH0541306.1"/>
    <property type="molecule type" value="Genomic_DNA"/>
</dbReference>
<evidence type="ECO:0000256" key="7">
    <source>
        <dbReference type="ARBA" id="ARBA00023128"/>
    </source>
</evidence>
<name>A0A9P8I9M7_9PEZI</name>
<organism evidence="12 13">
    <name type="scientific">Glutinoglossum americanum</name>
    <dbReference type="NCBI Taxonomy" id="1670608"/>
    <lineage>
        <taxon>Eukaryota</taxon>
        <taxon>Fungi</taxon>
        <taxon>Dikarya</taxon>
        <taxon>Ascomycota</taxon>
        <taxon>Pezizomycotina</taxon>
        <taxon>Geoglossomycetes</taxon>
        <taxon>Geoglossales</taxon>
        <taxon>Geoglossaceae</taxon>
        <taxon>Glutinoglossum</taxon>
    </lineage>
</organism>
<keyword evidence="3 10" id="KW-0999">Mitochondrion inner membrane</keyword>
<evidence type="ECO:0000256" key="5">
    <source>
        <dbReference type="ARBA" id="ARBA00022989"/>
    </source>
</evidence>
<comment type="subcellular location">
    <subcellularLocation>
        <location evidence="10">Mitochondrion inner membrane</location>
        <topology evidence="10">Multi-pass membrane protein</topology>
    </subcellularLocation>
</comment>
<reference evidence="12" key="1">
    <citation type="submission" date="2021-03" db="EMBL/GenBank/DDBJ databases">
        <title>Comparative genomics and phylogenomic investigation of the class Geoglossomycetes provide insights into ecological specialization and systematics.</title>
        <authorList>
            <person name="Melie T."/>
            <person name="Pirro S."/>
            <person name="Miller A.N."/>
            <person name="Quandt A."/>
        </authorList>
    </citation>
    <scope>NUCLEOTIDE SEQUENCE</scope>
    <source>
        <strain evidence="12">GBOQ0MN5Z8</strain>
    </source>
</reference>
<evidence type="ECO:0000256" key="2">
    <source>
        <dbReference type="ARBA" id="ARBA00022692"/>
    </source>
</evidence>
<keyword evidence="13" id="KW-1185">Reference proteome</keyword>
<keyword evidence="7 10" id="KW-0496">Mitochondrion</keyword>
<dbReference type="OrthoDB" id="5595506at2759"/>
<gene>
    <name evidence="12" type="ORF">FGG08_004230</name>
</gene>
<dbReference type="GO" id="GO:0005743">
    <property type="term" value="C:mitochondrial inner membrane"/>
    <property type="evidence" value="ECO:0007669"/>
    <property type="project" value="UniProtKB-SubCell"/>
</dbReference>
<feature type="transmembrane region" description="Helical" evidence="10">
    <location>
        <begin position="416"/>
        <end position="438"/>
    </location>
</feature>
<dbReference type="Proteomes" id="UP000698800">
    <property type="component" value="Unassembled WGS sequence"/>
</dbReference>
<keyword evidence="8 10" id="KW-0472">Membrane</keyword>
<dbReference type="AlphaFoldDB" id="A0A9P8I9M7"/>
<sequence length="441" mass="48908">MPPLLAPLSRQAIEPIAVRIVRFSGKASANSFASTCLQCQWGSKLRQYSDKHPNSHPLRAHGLRRCESFRAYKYISSSRSLSLWSDPPPPSSSSTTSAASTEPGNDKHTAQFKGQDLPSQKEDRRSQISKRFSRIMDNLQSNIFLAGQRLNDLTGYSGIEALKRDITEQEIFVRSSRHAVRKAKDDYSSAISQRSASQREVNELLQRKHAWSAADLERFTSLYRSDHANEQSETAAQNALIEAERVADEAAARLGKSILARYHEEQIWSDKIRRMSTWGTWGLMGVNVLLFLVFQIGVEPWRRKRLVKGFEEKVKEALGNQDAGLVAAVEVGAGPQSATVMEQPVGRYMAVSPEMPIGNPGPPAIEESVILEVNSSHSLDPSHATPSPQLSNFEAYKAAFQDLFSERQVSVRKLDVTIIALEGVATGAALVGLIVALLRWR</sequence>
<keyword evidence="4 10" id="KW-0809">Transit peptide</keyword>
<evidence type="ECO:0000256" key="1">
    <source>
        <dbReference type="ARBA" id="ARBA00007472"/>
    </source>
</evidence>
<accession>A0A9P8I9M7</accession>
<keyword evidence="2 10" id="KW-0812">Transmembrane</keyword>
<comment type="caution">
    <text evidence="12">The sequence shown here is derived from an EMBL/GenBank/DDBJ whole genome shotgun (WGS) entry which is preliminary data.</text>
</comment>
<evidence type="ECO:0000256" key="11">
    <source>
        <dbReference type="SAM" id="MobiDB-lite"/>
    </source>
</evidence>
<feature type="transmembrane region" description="Helical" evidence="10">
    <location>
        <begin position="278"/>
        <end position="298"/>
    </location>
</feature>
<protein>
    <recommendedName>
        <fullName evidence="10">Sensitive to high expression protein 9, mitochondrial</fullName>
    </recommendedName>
</protein>
<comment type="similarity">
    <text evidence="1 10">Belongs to the SHE9 family.</text>
</comment>
<evidence type="ECO:0000256" key="8">
    <source>
        <dbReference type="ARBA" id="ARBA00023136"/>
    </source>
</evidence>
<dbReference type="PANTHER" id="PTHR31961:SF3">
    <property type="entry name" value="SENSITIVE TO HIGH EXPRESSION PROTEIN 9, MITOCHONDRIAL"/>
    <property type="match status" value="1"/>
</dbReference>
<evidence type="ECO:0000256" key="4">
    <source>
        <dbReference type="ARBA" id="ARBA00022946"/>
    </source>
</evidence>
<dbReference type="InterPro" id="IPR008839">
    <property type="entry name" value="MDM33_fungi"/>
</dbReference>
<keyword evidence="6" id="KW-0175">Coiled coil</keyword>
<evidence type="ECO:0000313" key="12">
    <source>
        <dbReference type="EMBL" id="KAH0541306.1"/>
    </source>
</evidence>